<organism evidence="3 4">
    <name type="scientific">Pholiota conissans</name>
    <dbReference type="NCBI Taxonomy" id="109636"/>
    <lineage>
        <taxon>Eukaryota</taxon>
        <taxon>Fungi</taxon>
        <taxon>Dikarya</taxon>
        <taxon>Basidiomycota</taxon>
        <taxon>Agaricomycotina</taxon>
        <taxon>Agaricomycetes</taxon>
        <taxon>Agaricomycetidae</taxon>
        <taxon>Agaricales</taxon>
        <taxon>Agaricineae</taxon>
        <taxon>Strophariaceae</taxon>
        <taxon>Pholiota</taxon>
    </lineage>
</organism>
<feature type="compositionally biased region" description="Low complexity" evidence="1">
    <location>
        <begin position="217"/>
        <end position="251"/>
    </location>
</feature>
<evidence type="ECO:0000259" key="2">
    <source>
        <dbReference type="PROSITE" id="PS51159"/>
    </source>
</evidence>
<feature type="compositionally biased region" description="Low complexity" evidence="1">
    <location>
        <begin position="484"/>
        <end position="494"/>
    </location>
</feature>
<feature type="region of interest" description="Disordered" evidence="1">
    <location>
        <begin position="206"/>
        <end position="252"/>
    </location>
</feature>
<accession>A0A9P5Z6A4</accession>
<keyword evidence="4" id="KW-1185">Reference proteome</keyword>
<dbReference type="GO" id="GO:2001069">
    <property type="term" value="F:glycogen binding"/>
    <property type="evidence" value="ECO:0007669"/>
    <property type="project" value="TreeGrafter"/>
</dbReference>
<feature type="domain" description="CBM21" evidence="2">
    <location>
        <begin position="318"/>
        <end position="428"/>
    </location>
</feature>
<dbReference type="AlphaFoldDB" id="A0A9P5Z6A4"/>
<feature type="compositionally biased region" description="Polar residues" evidence="1">
    <location>
        <begin position="122"/>
        <end position="137"/>
    </location>
</feature>
<dbReference type="Proteomes" id="UP000807469">
    <property type="component" value="Unassembled WGS sequence"/>
</dbReference>
<feature type="compositionally biased region" description="Polar residues" evidence="1">
    <location>
        <begin position="542"/>
        <end position="552"/>
    </location>
</feature>
<feature type="compositionally biased region" description="Low complexity" evidence="1">
    <location>
        <begin position="35"/>
        <end position="78"/>
    </location>
</feature>
<feature type="compositionally biased region" description="Basic and acidic residues" evidence="1">
    <location>
        <begin position="669"/>
        <end position="679"/>
    </location>
</feature>
<dbReference type="InterPro" id="IPR005036">
    <property type="entry name" value="CBM21_dom"/>
</dbReference>
<proteinExistence type="predicted"/>
<dbReference type="PANTHER" id="PTHR12307:SF36">
    <property type="entry name" value="GLYCOGEN-BINDING SUBUNIT 76A"/>
    <property type="match status" value="1"/>
</dbReference>
<gene>
    <name evidence="3" type="ORF">BDN70DRAFT_580984</name>
</gene>
<dbReference type="OrthoDB" id="1881at2759"/>
<dbReference type="PANTHER" id="PTHR12307">
    <property type="entry name" value="PROTEIN PHOSPHATASE 1 REGULATORY SUBUNIT"/>
    <property type="match status" value="1"/>
</dbReference>
<evidence type="ECO:0000256" key="1">
    <source>
        <dbReference type="SAM" id="MobiDB-lite"/>
    </source>
</evidence>
<dbReference type="Pfam" id="PF03370">
    <property type="entry name" value="CBM_21"/>
    <property type="match status" value="1"/>
</dbReference>
<comment type="caution">
    <text evidence="3">The sequence shown here is derived from an EMBL/GenBank/DDBJ whole genome shotgun (WGS) entry which is preliminary data.</text>
</comment>
<dbReference type="GO" id="GO:0008157">
    <property type="term" value="F:protein phosphatase 1 binding"/>
    <property type="evidence" value="ECO:0007669"/>
    <property type="project" value="TreeGrafter"/>
</dbReference>
<protein>
    <recommendedName>
        <fullName evidence="2">CBM21 domain-containing protein</fullName>
    </recommendedName>
</protein>
<evidence type="ECO:0000313" key="4">
    <source>
        <dbReference type="Proteomes" id="UP000807469"/>
    </source>
</evidence>
<name>A0A9P5Z6A4_9AGAR</name>
<feature type="compositionally biased region" description="Low complexity" evidence="1">
    <location>
        <begin position="643"/>
        <end position="652"/>
    </location>
</feature>
<dbReference type="GO" id="GO:0000164">
    <property type="term" value="C:protein phosphatase type 1 complex"/>
    <property type="evidence" value="ECO:0007669"/>
    <property type="project" value="TreeGrafter"/>
</dbReference>
<dbReference type="GO" id="GO:0005979">
    <property type="term" value="P:regulation of glycogen biosynthetic process"/>
    <property type="evidence" value="ECO:0007669"/>
    <property type="project" value="TreeGrafter"/>
</dbReference>
<dbReference type="EMBL" id="MU155187">
    <property type="protein sequence ID" value="KAF9480875.1"/>
    <property type="molecule type" value="Genomic_DNA"/>
</dbReference>
<feature type="compositionally biased region" description="Low complexity" evidence="1">
    <location>
        <begin position="86"/>
        <end position="99"/>
    </location>
</feature>
<feature type="compositionally biased region" description="Polar residues" evidence="1">
    <location>
        <begin position="689"/>
        <end position="698"/>
    </location>
</feature>
<feature type="compositionally biased region" description="Polar residues" evidence="1">
    <location>
        <begin position="1"/>
        <end position="15"/>
    </location>
</feature>
<dbReference type="InterPro" id="IPR050782">
    <property type="entry name" value="PP1_regulatory_subunit_3"/>
</dbReference>
<feature type="region of interest" description="Disordered" evidence="1">
    <location>
        <begin position="1"/>
        <end position="155"/>
    </location>
</feature>
<feature type="region of interest" description="Disordered" evidence="1">
    <location>
        <begin position="167"/>
        <end position="194"/>
    </location>
</feature>
<reference evidence="3" key="1">
    <citation type="submission" date="2020-11" db="EMBL/GenBank/DDBJ databases">
        <authorList>
            <consortium name="DOE Joint Genome Institute"/>
            <person name="Ahrendt S."/>
            <person name="Riley R."/>
            <person name="Andreopoulos W."/>
            <person name="Labutti K."/>
            <person name="Pangilinan J."/>
            <person name="Ruiz-Duenas F.J."/>
            <person name="Barrasa J.M."/>
            <person name="Sanchez-Garcia M."/>
            <person name="Camarero S."/>
            <person name="Miyauchi S."/>
            <person name="Serrano A."/>
            <person name="Linde D."/>
            <person name="Babiker R."/>
            <person name="Drula E."/>
            <person name="Ayuso-Fernandez I."/>
            <person name="Pacheco R."/>
            <person name="Padilla G."/>
            <person name="Ferreira P."/>
            <person name="Barriuso J."/>
            <person name="Kellner H."/>
            <person name="Castanera R."/>
            <person name="Alfaro M."/>
            <person name="Ramirez L."/>
            <person name="Pisabarro A.G."/>
            <person name="Kuo A."/>
            <person name="Tritt A."/>
            <person name="Lipzen A."/>
            <person name="He G."/>
            <person name="Yan M."/>
            <person name="Ng V."/>
            <person name="Cullen D."/>
            <person name="Martin F."/>
            <person name="Rosso M.-N."/>
            <person name="Henrissat B."/>
            <person name="Hibbett D."/>
            <person name="Martinez A.T."/>
            <person name="Grigoriev I.V."/>
        </authorList>
    </citation>
    <scope>NUCLEOTIDE SEQUENCE</scope>
    <source>
        <strain evidence="3">CIRM-BRFM 674</strain>
    </source>
</reference>
<dbReference type="InterPro" id="IPR038175">
    <property type="entry name" value="CBM21_dom_sf"/>
</dbReference>
<feature type="region of interest" description="Disordered" evidence="1">
    <location>
        <begin position="542"/>
        <end position="709"/>
    </location>
</feature>
<feature type="compositionally biased region" description="Low complexity" evidence="1">
    <location>
        <begin position="173"/>
        <end position="187"/>
    </location>
</feature>
<dbReference type="Gene3D" id="2.60.40.2440">
    <property type="entry name" value="Carbohydrate binding type-21 domain"/>
    <property type="match status" value="1"/>
</dbReference>
<feature type="compositionally biased region" description="Polar residues" evidence="1">
    <location>
        <begin position="653"/>
        <end position="664"/>
    </location>
</feature>
<feature type="region of interest" description="Disordered" evidence="1">
    <location>
        <begin position="474"/>
        <end position="508"/>
    </location>
</feature>
<evidence type="ECO:0000313" key="3">
    <source>
        <dbReference type="EMBL" id="KAF9480875.1"/>
    </source>
</evidence>
<feature type="compositionally biased region" description="Polar residues" evidence="1">
    <location>
        <begin position="603"/>
        <end position="616"/>
    </location>
</feature>
<sequence>MIATMTMQSSRMAQTQDRRFSPSANTAGSPLPLIPRRTSSSRPAMSSSPSMPLPVRASMSTSSISSYSSSSSSTTITTVAPATNDSESSSSSSGSSRPTIRTRRVRGVRAPGAVCPPELSTPMPTLTIVSSPSQQHAFPSKAVQPPPQPTQSRPFLYTPGMSLRASSATSRNVSESTHVSHSTETATYQSGSQSASALCETFEESRMVRKKSGQVVKSSLKSSRSSSRSGSLSVLTMESTSKSEPTTPTSKAVHFDSKLEHVKLFLSEQKPLAVSRDGSPTDDTSGTDSDFPRFIFGTDQAGQPKKKLVMQVANMPVRLTPCTEDVALEELCLSPDGASILGKVRVRNLAFSKWIAVRFTFDSWQTTSEVTGKYLDSPSSQFDRFSFAIRLNDLLARIEGKTLVLAVKYSIEGREMWDNNGGQNYVVTFTKAKVEEPTPPTKRPTTLSDDEASTDMMDLRSKLEKVVNTKDRTGPAFNTYQFPSSSASWTSSSSQGFRQNSASPDRDTFRTSASFASRYDFAASAKRPWNPDAHIHAVHSRTQSFPLSNHPSSIPWPQKSPSDPYALRRTPTKQYVPKTLGSPRDPSEDAFQVESPRPLLPSEGSNSSLLQQQQTRGRNHQRGYFDLALPPSSLKRTPPGTPRSPRSPSETSMVSSPVRYNSFPSMDPSLKRTGADDLIHPSPDYADSSELSTPSMVTPSSSRESTPSPSPIEFFEDLNMSPETHYRYFLNKFCFFTGPGSTFEDVSELPRTHSASDIEEFLSGLPSMQSFEGNELQYSPSRSSSMDDIALNRSGSLTPTISRLGLAQPAITVVTPPTPVLS</sequence>
<dbReference type="PROSITE" id="PS51159">
    <property type="entry name" value="CBM21"/>
    <property type="match status" value="1"/>
</dbReference>